<name>A0A917BR62_9MICO</name>
<organism evidence="2 3">
    <name type="scientific">Ornithinimicrobium tianjinense</name>
    <dbReference type="NCBI Taxonomy" id="1195761"/>
    <lineage>
        <taxon>Bacteria</taxon>
        <taxon>Bacillati</taxon>
        <taxon>Actinomycetota</taxon>
        <taxon>Actinomycetes</taxon>
        <taxon>Micrococcales</taxon>
        <taxon>Ornithinimicrobiaceae</taxon>
        <taxon>Ornithinimicrobium</taxon>
    </lineage>
</organism>
<evidence type="ECO:0000256" key="1">
    <source>
        <dbReference type="SAM" id="MobiDB-lite"/>
    </source>
</evidence>
<evidence type="ECO:0000313" key="3">
    <source>
        <dbReference type="Proteomes" id="UP000605670"/>
    </source>
</evidence>
<sequence>MNMRRLPVWGWILLAFVTLRVAGELDIPVLPLLVLGWVAYTVWGHKLGRGRSGRPGGTLGRVERPQGVAWPQETSRPTSPGPLQPDSPMPTIDVPRYPGAAGQGMSSLGSDPAVSLAQLQLGQVGRDLDQAAGSGDDSRVEQALRRAQSTVQQVKGSLEVAGSPEASRLRASLDGLGGAVARALAETPGPGRSSLVQRIIQTCRGPAL</sequence>
<dbReference type="Proteomes" id="UP000605670">
    <property type="component" value="Unassembled WGS sequence"/>
</dbReference>
<proteinExistence type="predicted"/>
<protein>
    <submittedName>
        <fullName evidence="2">Uncharacterized protein</fullName>
    </submittedName>
</protein>
<dbReference type="AlphaFoldDB" id="A0A917BR62"/>
<gene>
    <name evidence="2" type="ORF">GCM10011366_19120</name>
</gene>
<reference evidence="2" key="1">
    <citation type="journal article" date="2014" name="Int. J. Syst. Evol. Microbiol.">
        <title>Complete genome sequence of Corynebacterium casei LMG S-19264T (=DSM 44701T), isolated from a smear-ripened cheese.</title>
        <authorList>
            <consortium name="US DOE Joint Genome Institute (JGI-PGF)"/>
            <person name="Walter F."/>
            <person name="Albersmeier A."/>
            <person name="Kalinowski J."/>
            <person name="Ruckert C."/>
        </authorList>
    </citation>
    <scope>NUCLEOTIDE SEQUENCE</scope>
    <source>
        <strain evidence="2">CGMCC 1.12160</strain>
    </source>
</reference>
<accession>A0A917BR62</accession>
<reference evidence="2" key="2">
    <citation type="submission" date="2020-09" db="EMBL/GenBank/DDBJ databases">
        <authorList>
            <person name="Sun Q."/>
            <person name="Zhou Y."/>
        </authorList>
    </citation>
    <scope>NUCLEOTIDE SEQUENCE</scope>
    <source>
        <strain evidence="2">CGMCC 1.12160</strain>
    </source>
</reference>
<comment type="caution">
    <text evidence="2">The sequence shown here is derived from an EMBL/GenBank/DDBJ whole genome shotgun (WGS) entry which is preliminary data.</text>
</comment>
<dbReference type="EMBL" id="BMEM01000002">
    <property type="protein sequence ID" value="GGF51437.1"/>
    <property type="molecule type" value="Genomic_DNA"/>
</dbReference>
<keyword evidence="3" id="KW-1185">Reference proteome</keyword>
<feature type="region of interest" description="Disordered" evidence="1">
    <location>
        <begin position="51"/>
        <end position="109"/>
    </location>
</feature>
<feature type="compositionally biased region" description="Pro residues" evidence="1">
    <location>
        <begin position="79"/>
        <end position="88"/>
    </location>
</feature>
<evidence type="ECO:0000313" key="2">
    <source>
        <dbReference type="EMBL" id="GGF51437.1"/>
    </source>
</evidence>